<dbReference type="InterPro" id="IPR000182">
    <property type="entry name" value="GNAT_dom"/>
</dbReference>
<dbReference type="Pfam" id="PF13302">
    <property type="entry name" value="Acetyltransf_3"/>
    <property type="match status" value="1"/>
</dbReference>
<comment type="caution">
    <text evidence="5">The sequence shown here is derived from an EMBL/GenBank/DDBJ whole genome shotgun (WGS) entry which is preliminary data.</text>
</comment>
<dbReference type="Proteomes" id="UP000574276">
    <property type="component" value="Unassembled WGS sequence"/>
</dbReference>
<protein>
    <submittedName>
        <fullName evidence="5">GNAT family N-acetyltransferase</fullName>
    </submittedName>
</protein>
<keyword evidence="2" id="KW-0012">Acyltransferase</keyword>
<gene>
    <name evidence="5" type="ORF">H0486_00175</name>
</gene>
<dbReference type="EMBL" id="JACEGA010000001">
    <property type="protein sequence ID" value="MBB2181311.1"/>
    <property type="molecule type" value="Genomic_DNA"/>
</dbReference>
<keyword evidence="6" id="KW-1185">Reference proteome</keyword>
<dbReference type="GO" id="GO:0005737">
    <property type="term" value="C:cytoplasm"/>
    <property type="evidence" value="ECO:0007669"/>
    <property type="project" value="TreeGrafter"/>
</dbReference>
<evidence type="ECO:0000259" key="4">
    <source>
        <dbReference type="PROSITE" id="PS51186"/>
    </source>
</evidence>
<evidence type="ECO:0000313" key="6">
    <source>
        <dbReference type="Proteomes" id="UP000574276"/>
    </source>
</evidence>
<name>A0A839JXU8_9FIRM</name>
<dbReference type="GO" id="GO:0008999">
    <property type="term" value="F:protein-N-terminal-alanine acetyltransferase activity"/>
    <property type="evidence" value="ECO:0007669"/>
    <property type="project" value="TreeGrafter"/>
</dbReference>
<keyword evidence="1 5" id="KW-0808">Transferase</keyword>
<dbReference type="InterPro" id="IPR051531">
    <property type="entry name" value="N-acetyltransferase"/>
</dbReference>
<proteinExistence type="inferred from homology"/>
<dbReference type="Gene3D" id="3.40.630.30">
    <property type="match status" value="1"/>
</dbReference>
<comment type="similarity">
    <text evidence="3">Belongs to the acetyltransferase family. RimJ subfamily.</text>
</comment>
<sequence>MQRILETERLQLMTLTKEAAPLVLAFYEENKNIFEPWEALRSNHFYTLSYQKAFLTAEYNQMAEGKLLRFWVFLKEQPEVLIGTVCFQNFLKDPYHSCILGYKFSHFYHHLGYATESIQECMRFVFDEFNIHRMEAYIMPSNTSSLRLIERLSFRYEGLAYSYARIRGIWEDHLRYSYINPKDMA</sequence>
<evidence type="ECO:0000256" key="1">
    <source>
        <dbReference type="ARBA" id="ARBA00022679"/>
    </source>
</evidence>
<evidence type="ECO:0000256" key="2">
    <source>
        <dbReference type="ARBA" id="ARBA00023315"/>
    </source>
</evidence>
<dbReference type="SUPFAM" id="SSF55729">
    <property type="entry name" value="Acyl-CoA N-acyltransferases (Nat)"/>
    <property type="match status" value="1"/>
</dbReference>
<dbReference type="PROSITE" id="PS51186">
    <property type="entry name" value="GNAT"/>
    <property type="match status" value="1"/>
</dbReference>
<dbReference type="PANTHER" id="PTHR43792:SF8">
    <property type="entry name" value="[RIBOSOMAL PROTEIN US5]-ALANINE N-ACETYLTRANSFERASE"/>
    <property type="match status" value="1"/>
</dbReference>
<dbReference type="InterPro" id="IPR016181">
    <property type="entry name" value="Acyl_CoA_acyltransferase"/>
</dbReference>
<feature type="domain" description="N-acetyltransferase" evidence="4">
    <location>
        <begin position="24"/>
        <end position="181"/>
    </location>
</feature>
<evidence type="ECO:0000256" key="3">
    <source>
        <dbReference type="ARBA" id="ARBA00038502"/>
    </source>
</evidence>
<organism evidence="5 6">
    <name type="scientific">Variimorphobacter saccharofermentans</name>
    <dbReference type="NCBI Taxonomy" id="2755051"/>
    <lineage>
        <taxon>Bacteria</taxon>
        <taxon>Bacillati</taxon>
        <taxon>Bacillota</taxon>
        <taxon>Clostridia</taxon>
        <taxon>Lachnospirales</taxon>
        <taxon>Lachnospiraceae</taxon>
        <taxon>Variimorphobacter</taxon>
    </lineage>
</organism>
<dbReference type="AlphaFoldDB" id="A0A839JXU8"/>
<reference evidence="5 6" key="1">
    <citation type="submission" date="2020-07" db="EMBL/GenBank/DDBJ databases">
        <title>Characterization and genome sequencing of isolate MD1, a novel member within the family Lachnospiraceae.</title>
        <authorList>
            <person name="Rettenmaier R."/>
            <person name="Di Bello L."/>
            <person name="Zinser C."/>
            <person name="Scheitz K."/>
            <person name="Liebl W."/>
            <person name="Zverlov V."/>
        </authorList>
    </citation>
    <scope>NUCLEOTIDE SEQUENCE [LARGE SCALE GENOMIC DNA]</scope>
    <source>
        <strain evidence="5 6">MD1</strain>
    </source>
</reference>
<evidence type="ECO:0000313" key="5">
    <source>
        <dbReference type="EMBL" id="MBB2181311.1"/>
    </source>
</evidence>
<dbReference type="RefSeq" id="WP_228351090.1">
    <property type="nucleotide sequence ID" value="NZ_JACEGA010000001.1"/>
</dbReference>
<accession>A0A839JXU8</accession>
<dbReference type="PANTHER" id="PTHR43792">
    <property type="entry name" value="GNAT FAMILY, PUTATIVE (AFU_ORTHOLOGUE AFUA_3G00765)-RELATED-RELATED"/>
    <property type="match status" value="1"/>
</dbReference>